<accession>A0AAD9NXI5</accession>
<proteinExistence type="predicted"/>
<evidence type="ECO:0000256" key="3">
    <source>
        <dbReference type="SAM" id="MobiDB-lite"/>
    </source>
</evidence>
<evidence type="ECO:0008006" key="6">
    <source>
        <dbReference type="Google" id="ProtNLM"/>
    </source>
</evidence>
<dbReference type="PANTHER" id="PTHR15635:SF12">
    <property type="entry name" value="HABP4_PAI-RBP1 DOMAIN-CONTAINING PROTEIN"/>
    <property type="match status" value="1"/>
</dbReference>
<feature type="compositionally biased region" description="Basic and acidic residues" evidence="3">
    <location>
        <begin position="84"/>
        <end position="103"/>
    </location>
</feature>
<name>A0AAD9NXI5_RIDPI</name>
<evidence type="ECO:0000256" key="2">
    <source>
        <dbReference type="ARBA" id="ARBA00023054"/>
    </source>
</evidence>
<keyword evidence="1" id="KW-0597">Phosphoprotein</keyword>
<dbReference type="InterPro" id="IPR029336">
    <property type="entry name" value="DUF4594"/>
</dbReference>
<protein>
    <recommendedName>
        <fullName evidence="6">Coiled-coil domain containing 9</fullName>
    </recommendedName>
</protein>
<gene>
    <name evidence="4" type="ORF">NP493_270g01030</name>
</gene>
<dbReference type="Proteomes" id="UP001209878">
    <property type="component" value="Unassembled WGS sequence"/>
</dbReference>
<dbReference type="EMBL" id="JAODUO010000271">
    <property type="protein sequence ID" value="KAK2184316.1"/>
    <property type="molecule type" value="Genomic_DNA"/>
</dbReference>
<feature type="compositionally biased region" description="Basic and acidic residues" evidence="3">
    <location>
        <begin position="201"/>
        <end position="217"/>
    </location>
</feature>
<evidence type="ECO:0000313" key="5">
    <source>
        <dbReference type="Proteomes" id="UP001209878"/>
    </source>
</evidence>
<feature type="region of interest" description="Disordered" evidence="3">
    <location>
        <begin position="23"/>
        <end position="240"/>
    </location>
</feature>
<keyword evidence="2" id="KW-0175">Coiled coil</keyword>
<comment type="caution">
    <text evidence="4">The sequence shown here is derived from an EMBL/GenBank/DDBJ whole genome shotgun (WGS) entry which is preliminary data.</text>
</comment>
<reference evidence="4" key="1">
    <citation type="journal article" date="2023" name="Mol. Biol. Evol.">
        <title>Third-Generation Sequencing Reveals the Adaptive Role of the Epigenome in Three Deep-Sea Polychaetes.</title>
        <authorList>
            <person name="Perez M."/>
            <person name="Aroh O."/>
            <person name="Sun Y."/>
            <person name="Lan Y."/>
            <person name="Juniper S.K."/>
            <person name="Young C.R."/>
            <person name="Angers B."/>
            <person name="Qian P.Y."/>
        </authorList>
    </citation>
    <scope>NUCLEOTIDE SEQUENCE</scope>
    <source>
        <strain evidence="4">R07B-5</strain>
    </source>
</reference>
<evidence type="ECO:0000313" key="4">
    <source>
        <dbReference type="EMBL" id="KAK2184316.1"/>
    </source>
</evidence>
<feature type="compositionally biased region" description="Basic and acidic residues" evidence="3">
    <location>
        <begin position="224"/>
        <end position="240"/>
    </location>
</feature>
<sequence>MKFPPLLSKEEKEALLDKKIEEMRRKNAAKERRFREVEEDKKAFESTVHQRPVSPSAAAETQRQPHANGVSGGAKTRLGMGRGRRLEKMSKQKLHAPEYEAKKQQRQQQQDEADSETGPPPDPGYRFLSDPYREGPLSRDPQKPPDQGFRRHPRNFGGDTDFEAIPSKVKQEKEKQSRQQARAPRSERDAELQMTGRERRKYSEWKSERQKIDQDRINRHRRKDTGEWRREWDTNKQDQG</sequence>
<feature type="compositionally biased region" description="Basic and acidic residues" evidence="3">
    <location>
        <begin position="131"/>
        <end position="143"/>
    </location>
</feature>
<dbReference type="AlphaFoldDB" id="A0AAD9NXI5"/>
<dbReference type="Pfam" id="PF15266">
    <property type="entry name" value="DUF4594"/>
    <property type="match status" value="1"/>
</dbReference>
<organism evidence="4 5">
    <name type="scientific">Ridgeia piscesae</name>
    <name type="common">Tubeworm</name>
    <dbReference type="NCBI Taxonomy" id="27915"/>
    <lineage>
        <taxon>Eukaryota</taxon>
        <taxon>Metazoa</taxon>
        <taxon>Spiralia</taxon>
        <taxon>Lophotrochozoa</taxon>
        <taxon>Annelida</taxon>
        <taxon>Polychaeta</taxon>
        <taxon>Sedentaria</taxon>
        <taxon>Canalipalpata</taxon>
        <taxon>Sabellida</taxon>
        <taxon>Siboglinidae</taxon>
        <taxon>Ridgeia</taxon>
    </lineage>
</organism>
<dbReference type="PANTHER" id="PTHR15635">
    <property type="entry name" value="COILED-COIL DOMAIN CONTAINING PROTEIN 9"/>
    <property type="match status" value="1"/>
</dbReference>
<keyword evidence="5" id="KW-1185">Reference proteome</keyword>
<evidence type="ECO:0000256" key="1">
    <source>
        <dbReference type="ARBA" id="ARBA00022553"/>
    </source>
</evidence>
<feature type="compositionally biased region" description="Basic and acidic residues" evidence="3">
    <location>
        <begin position="23"/>
        <end position="44"/>
    </location>
</feature>